<evidence type="ECO:0000313" key="1">
    <source>
        <dbReference type="EMBL" id="QOZ66821.1"/>
    </source>
</evidence>
<sequence length="84" mass="9534">MPRAAAVQFRQNAMRYIAHAVDLRGVSLAMYEIEGADEDELRRRVRPLLEVHPAIEVWDGPRLVMRVARGQASETKGRAEVPPR</sequence>
<accession>A0AAE7TGI7</accession>
<name>A0AAE7TGI7_9BRAD</name>
<dbReference type="EMBL" id="CP030050">
    <property type="protein sequence ID" value="QOZ66821.1"/>
    <property type="molecule type" value="Genomic_DNA"/>
</dbReference>
<dbReference type="Proteomes" id="UP000594015">
    <property type="component" value="Chromosome"/>
</dbReference>
<protein>
    <submittedName>
        <fullName evidence="1">Uncharacterized protein</fullName>
    </submittedName>
</protein>
<dbReference type="AlphaFoldDB" id="A0AAE7TGI7"/>
<reference evidence="1 2" key="1">
    <citation type="submission" date="2018-06" db="EMBL/GenBank/DDBJ databases">
        <title>Comparative genomics of Bradyrhizobium nodulating Arachidis hypogaea.</title>
        <authorList>
            <person name="Li Y."/>
        </authorList>
    </citation>
    <scope>NUCLEOTIDE SEQUENCE [LARGE SCALE GENOMIC DNA]</scope>
    <source>
        <strain evidence="1 2">CCBAU 051107</strain>
    </source>
</reference>
<organism evidence="1 2">
    <name type="scientific">Bradyrhizobium arachidis</name>
    <dbReference type="NCBI Taxonomy" id="858423"/>
    <lineage>
        <taxon>Bacteria</taxon>
        <taxon>Pseudomonadati</taxon>
        <taxon>Pseudomonadota</taxon>
        <taxon>Alphaproteobacteria</taxon>
        <taxon>Hyphomicrobiales</taxon>
        <taxon>Nitrobacteraceae</taxon>
        <taxon>Bradyrhizobium</taxon>
    </lineage>
</organism>
<evidence type="ECO:0000313" key="2">
    <source>
        <dbReference type="Proteomes" id="UP000594015"/>
    </source>
</evidence>
<proteinExistence type="predicted"/>
<gene>
    <name evidence="1" type="ORF">WN72_11230</name>
</gene>
<dbReference type="KEGG" id="barh:WN72_11230"/>